<gene>
    <name evidence="1" type="ORF">L7E55_05560</name>
</gene>
<accession>A0A9X4H168</accession>
<dbReference type="EMBL" id="JAKOAV010000007">
    <property type="protein sequence ID" value="MDF9407830.1"/>
    <property type="molecule type" value="Genomic_DNA"/>
</dbReference>
<protein>
    <submittedName>
        <fullName evidence="1">Glycosyltransferase family 4 protein</fullName>
    </submittedName>
</protein>
<dbReference type="RefSeq" id="WP_277443079.1">
    <property type="nucleotide sequence ID" value="NZ_JAKOAV010000007.1"/>
</dbReference>
<dbReference type="Pfam" id="PF13692">
    <property type="entry name" value="Glyco_trans_1_4"/>
    <property type="match status" value="1"/>
</dbReference>
<dbReference type="Proteomes" id="UP001154312">
    <property type="component" value="Unassembled WGS sequence"/>
</dbReference>
<organism evidence="1 2">
    <name type="scientific">Pelotomaculum isophthalicicum JI</name>
    <dbReference type="NCBI Taxonomy" id="947010"/>
    <lineage>
        <taxon>Bacteria</taxon>
        <taxon>Bacillati</taxon>
        <taxon>Bacillota</taxon>
        <taxon>Clostridia</taxon>
        <taxon>Eubacteriales</taxon>
        <taxon>Desulfotomaculaceae</taxon>
        <taxon>Pelotomaculum</taxon>
    </lineage>
</organism>
<dbReference type="PANTHER" id="PTHR12526:SF630">
    <property type="entry name" value="GLYCOSYLTRANSFERASE"/>
    <property type="match status" value="1"/>
</dbReference>
<name>A0A9X4H168_9FIRM</name>
<evidence type="ECO:0000313" key="2">
    <source>
        <dbReference type="Proteomes" id="UP001154312"/>
    </source>
</evidence>
<sequence>MRVLFLPTASWNDPPSRYRIHQYLDYLRGQGIVADCKAGVSDYIYARFTPYKGILAKAVFFGLSLLSRILACFIIWRYNAVFIQRLVLPHVYPLPEMLICLVAGLLGKRIIFDFDDAIFATSPHRKRTLVEKFTDSNRVARILARCDAVIAGNAYLADYARIYNSNVAIIPTSIDLSRYPVKKVAEKKPGEPYVIGWIGMPGSLPYLNILKPVFQEIGIRYKILIRIIGGQNYECPGVRVEHIPWSLKDEVSQILTFDMGVMPLFESEEARGKCGLKLLQYMAAGVPAVASPVSANNEIITDGINGYLAGSPEEWAEKLRALIHSTQLRLEMGRRGRDTVEQRFSIRANLPKLIQVITSENAALITEL</sequence>
<comment type="caution">
    <text evidence="1">The sequence shown here is derived from an EMBL/GenBank/DDBJ whole genome shotgun (WGS) entry which is preliminary data.</text>
</comment>
<dbReference type="CDD" id="cd03801">
    <property type="entry name" value="GT4_PimA-like"/>
    <property type="match status" value="1"/>
</dbReference>
<reference evidence="1" key="1">
    <citation type="submission" date="2022-02" db="EMBL/GenBank/DDBJ databases">
        <authorList>
            <person name="Leng L."/>
        </authorList>
    </citation>
    <scope>NUCLEOTIDE SEQUENCE</scope>
    <source>
        <strain evidence="1">JI</strain>
    </source>
</reference>
<keyword evidence="2" id="KW-1185">Reference proteome</keyword>
<dbReference type="AlphaFoldDB" id="A0A9X4H168"/>
<proteinExistence type="predicted"/>
<evidence type="ECO:0000313" key="1">
    <source>
        <dbReference type="EMBL" id="MDF9407830.1"/>
    </source>
</evidence>
<dbReference type="PANTHER" id="PTHR12526">
    <property type="entry name" value="GLYCOSYLTRANSFERASE"/>
    <property type="match status" value="1"/>
</dbReference>
<dbReference type="SUPFAM" id="SSF53756">
    <property type="entry name" value="UDP-Glycosyltransferase/glycogen phosphorylase"/>
    <property type="match status" value="1"/>
</dbReference>
<dbReference type="Gene3D" id="3.40.50.2000">
    <property type="entry name" value="Glycogen Phosphorylase B"/>
    <property type="match status" value="2"/>
</dbReference>